<evidence type="ECO:0000313" key="13">
    <source>
        <dbReference type="Proteomes" id="UP000440732"/>
    </source>
</evidence>
<organism evidence="4 13">
    <name type="scientific">Phytophthora fragariae</name>
    <dbReference type="NCBI Taxonomy" id="53985"/>
    <lineage>
        <taxon>Eukaryota</taxon>
        <taxon>Sar</taxon>
        <taxon>Stramenopiles</taxon>
        <taxon>Oomycota</taxon>
        <taxon>Peronosporomycetes</taxon>
        <taxon>Peronosporales</taxon>
        <taxon>Peronosporaceae</taxon>
        <taxon>Phytophthora</taxon>
    </lineage>
</organism>
<dbReference type="Proteomes" id="UP000429523">
    <property type="component" value="Unassembled WGS sequence"/>
</dbReference>
<dbReference type="Gene3D" id="3.10.10.10">
    <property type="entry name" value="HIV Type 1 Reverse Transcriptase, subunit A, domain 1"/>
    <property type="match status" value="1"/>
</dbReference>
<sequence length="427" mass="47286">MTEPAVERPQYATPTRILARSKENHRPVISQVVASTPPGLVPNEGTLEVEPNVTVGYSSLVETEEEPEAEEPIRVLPLDDSSSTEAAIQDRSGIAPEGMPMEPEPPEIEPPEPPQRELVCYHDGGELFAEDVESHMAVLPEVAHTTEVTIEDIQVGNPADNSSEVIERLRQIIWKRCHLLMGKGNALPPAARGVVCDIDVGGATPVVQRCRRVAPQFREKLSDLIKGLLSAKMISPSTSPWASPIVIIIKKNGIDIRLCIDYRVVNGLTQLMVYPMTLVNDLLEDLDKVLWYCSLDMASGVWVVSMTERARLISAFITPFGLFEWNRMPFGLKNAPQIYHSLIDYALYGYLKISADVANDSEPRDVFLTGEEETEQKSSVLGRRSYIDDILVTAESWDPLQQGQSTPGGLRQVEFVNHRGEEHLGSS</sequence>
<dbReference type="AlphaFoldDB" id="A0A6A3QZU0"/>
<proteinExistence type="predicted"/>
<evidence type="ECO:0000256" key="1">
    <source>
        <dbReference type="SAM" id="MobiDB-lite"/>
    </source>
</evidence>
<evidence type="ECO:0000313" key="5">
    <source>
        <dbReference type="EMBL" id="KAE9091963.1"/>
    </source>
</evidence>
<evidence type="ECO:0000313" key="7">
    <source>
        <dbReference type="EMBL" id="KAE9212035.1"/>
    </source>
</evidence>
<dbReference type="Pfam" id="PF00078">
    <property type="entry name" value="RVT_1"/>
    <property type="match status" value="1"/>
</dbReference>
<evidence type="ECO:0000313" key="4">
    <source>
        <dbReference type="EMBL" id="KAE9086197.1"/>
    </source>
</evidence>
<dbReference type="Proteomes" id="UP000440732">
    <property type="component" value="Unassembled WGS sequence"/>
</dbReference>
<gene>
    <name evidence="8" type="ORF">PF001_g18589</name>
    <name evidence="7" type="ORF">PF002_g18363</name>
    <name evidence="6" type="ORF">PF005_g16875</name>
    <name evidence="4" type="ORF">PF006_g26076</name>
    <name evidence="5" type="ORF">PF007_g18697</name>
    <name evidence="3" type="ORF">PF009_g14551</name>
</gene>
<evidence type="ECO:0000313" key="14">
    <source>
        <dbReference type="Proteomes" id="UP000441208"/>
    </source>
</evidence>
<dbReference type="EMBL" id="QXGB01001130">
    <property type="protein sequence ID" value="KAE9196438.1"/>
    <property type="molecule type" value="Genomic_DNA"/>
</dbReference>
<dbReference type="Proteomes" id="UP000440367">
    <property type="component" value="Unassembled WGS sequence"/>
</dbReference>
<evidence type="ECO:0000313" key="6">
    <source>
        <dbReference type="EMBL" id="KAE9196438.1"/>
    </source>
</evidence>
<feature type="domain" description="Reverse transcriptase" evidence="2">
    <location>
        <begin position="249"/>
        <end position="402"/>
    </location>
</feature>
<dbReference type="Proteomes" id="UP000437068">
    <property type="component" value="Unassembled WGS sequence"/>
</dbReference>
<dbReference type="PANTHER" id="PTHR33064">
    <property type="entry name" value="POL PROTEIN"/>
    <property type="match status" value="1"/>
</dbReference>
<evidence type="ECO:0000259" key="2">
    <source>
        <dbReference type="Pfam" id="PF00078"/>
    </source>
</evidence>
<reference evidence="9 10" key="1">
    <citation type="submission" date="2018-08" db="EMBL/GenBank/DDBJ databases">
        <title>Genomic investigation of the strawberry pathogen Phytophthora fragariae indicates pathogenicity is determined by transcriptional variation in three key races.</title>
        <authorList>
            <person name="Adams T.M."/>
            <person name="Armitage A.D."/>
            <person name="Sobczyk M.K."/>
            <person name="Bates H.J."/>
            <person name="Dunwell J.M."/>
            <person name="Nellist C.F."/>
            <person name="Harrison R.J."/>
        </authorList>
    </citation>
    <scope>NUCLEOTIDE SEQUENCE [LARGE SCALE GENOMIC DNA]</scope>
    <source>
        <strain evidence="8 11">A4</strain>
        <strain evidence="7 12">BC-1</strain>
        <strain evidence="6 10">NOV-27</strain>
        <strain evidence="4 13">NOV-5</strain>
        <strain evidence="5 14">NOV-71</strain>
        <strain evidence="3 9">NOV-9</strain>
    </source>
</reference>
<protein>
    <recommendedName>
        <fullName evidence="2">Reverse transcriptase domain-containing protein</fullName>
    </recommendedName>
</protein>
<dbReference type="Proteomes" id="UP000433483">
    <property type="component" value="Unassembled WGS sequence"/>
</dbReference>
<comment type="caution">
    <text evidence="4">The sequence shown here is derived from an EMBL/GenBank/DDBJ whole genome shotgun (WGS) entry which is preliminary data.</text>
</comment>
<dbReference type="CDD" id="cd01647">
    <property type="entry name" value="RT_LTR"/>
    <property type="match status" value="1"/>
</dbReference>
<dbReference type="InterPro" id="IPR043502">
    <property type="entry name" value="DNA/RNA_pol_sf"/>
</dbReference>
<name>A0A6A3QZU0_9STRA</name>
<keyword evidence="10" id="KW-1185">Reference proteome</keyword>
<accession>A0A6A3QZU0</accession>
<dbReference type="Gene3D" id="3.30.70.270">
    <property type="match status" value="1"/>
</dbReference>
<dbReference type="EMBL" id="QXGA01003202">
    <property type="protein sequence ID" value="KAE9086197.1"/>
    <property type="molecule type" value="Genomic_DNA"/>
</dbReference>
<dbReference type="EMBL" id="QXGE01001431">
    <property type="protein sequence ID" value="KAE9292727.1"/>
    <property type="molecule type" value="Genomic_DNA"/>
</dbReference>
<dbReference type="OrthoDB" id="111422at2759"/>
<dbReference type="EMBL" id="QXFZ01001358">
    <property type="protein sequence ID" value="KAE9091963.1"/>
    <property type="molecule type" value="Genomic_DNA"/>
</dbReference>
<dbReference type="InterPro" id="IPR051320">
    <property type="entry name" value="Viral_Replic_Matur_Polypro"/>
</dbReference>
<dbReference type="EMBL" id="QXGD01001201">
    <property type="protein sequence ID" value="KAE9212035.1"/>
    <property type="molecule type" value="Genomic_DNA"/>
</dbReference>
<dbReference type="SUPFAM" id="SSF56672">
    <property type="entry name" value="DNA/RNA polymerases"/>
    <property type="match status" value="1"/>
</dbReference>
<evidence type="ECO:0000313" key="12">
    <source>
        <dbReference type="Proteomes" id="UP000440367"/>
    </source>
</evidence>
<feature type="region of interest" description="Disordered" evidence="1">
    <location>
        <begin position="93"/>
        <end position="113"/>
    </location>
</feature>
<dbReference type="EMBL" id="QXGF01000798">
    <property type="protein sequence ID" value="KAE8935507.1"/>
    <property type="molecule type" value="Genomic_DNA"/>
</dbReference>
<evidence type="ECO:0000313" key="11">
    <source>
        <dbReference type="Proteomes" id="UP000437068"/>
    </source>
</evidence>
<dbReference type="InterPro" id="IPR043128">
    <property type="entry name" value="Rev_trsase/Diguanyl_cyclase"/>
</dbReference>
<evidence type="ECO:0000313" key="3">
    <source>
        <dbReference type="EMBL" id="KAE8935507.1"/>
    </source>
</evidence>
<evidence type="ECO:0000313" key="10">
    <source>
        <dbReference type="Proteomes" id="UP000433483"/>
    </source>
</evidence>
<evidence type="ECO:0000313" key="8">
    <source>
        <dbReference type="EMBL" id="KAE9292727.1"/>
    </source>
</evidence>
<dbReference type="Proteomes" id="UP000441208">
    <property type="component" value="Unassembled WGS sequence"/>
</dbReference>
<evidence type="ECO:0000313" key="9">
    <source>
        <dbReference type="Proteomes" id="UP000429523"/>
    </source>
</evidence>
<dbReference type="InterPro" id="IPR000477">
    <property type="entry name" value="RT_dom"/>
</dbReference>
<dbReference type="PANTHER" id="PTHR33064:SF37">
    <property type="entry name" value="RIBONUCLEASE H"/>
    <property type="match status" value="1"/>
</dbReference>